<sequence>MLSWCRLADWPVLFGPLFWRRVGSKQADLQGNVRHADLVDGMSRREAARIFGINRRTVEKMLRFSIPPGYRRDKVLRRPKLDAYTGIMDQILGADRLVPKKQRHTSKRIFERQRDEHGFEGSITIVKNYIYVAKQHQREMFVPLTHPPGHAQADCDDALAIIGGIERKTHFFGMDLPHSDACFVKAYLADTTETFCDAHVAAFAFSGDVPKSILYDNTRIAVARGRATASANVPACSHGWYPVICLGSGNDKGKVEGMVIYTRRNFMVPKPKLASFDDLNAYLAEHRCKRMNDKLRGHKDTIGKQFDVDVNRLQHLPVVPYDACGKQSVRAISLSLMRYRGNNYSVSTTYGHQEVLVCGYICELVT</sequence>
<feature type="domain" description="Transposase for insertion sequence element IS21-like C-terminal" evidence="1">
    <location>
        <begin position="316"/>
        <end position="360"/>
    </location>
</feature>
<organism evidence="2 3">
    <name type="scientific">Sulfitobacter guttiformis</name>
    <dbReference type="NCBI Taxonomy" id="74349"/>
    <lineage>
        <taxon>Bacteria</taxon>
        <taxon>Pseudomonadati</taxon>
        <taxon>Pseudomonadota</taxon>
        <taxon>Alphaproteobacteria</taxon>
        <taxon>Rhodobacterales</taxon>
        <taxon>Roseobacteraceae</taxon>
        <taxon>Sulfitobacter</taxon>
    </lineage>
</organism>
<evidence type="ECO:0000259" key="1">
    <source>
        <dbReference type="Pfam" id="PF22483"/>
    </source>
</evidence>
<dbReference type="Proteomes" id="UP000284407">
    <property type="component" value="Unassembled WGS sequence"/>
</dbReference>
<dbReference type="OrthoDB" id="2065409at2"/>
<keyword evidence="3" id="KW-1185">Reference proteome</keyword>
<gene>
    <name evidence="2" type="ORF">C8N30_2594</name>
</gene>
<dbReference type="AlphaFoldDB" id="A0A420DH32"/>
<dbReference type="STRING" id="1443111.Z949_1934"/>
<proteinExistence type="predicted"/>
<accession>A0A420DH32</accession>
<dbReference type="Pfam" id="PF22483">
    <property type="entry name" value="Mu-transpos_C_2"/>
    <property type="match status" value="1"/>
</dbReference>
<dbReference type="PANTHER" id="PTHR35004">
    <property type="entry name" value="TRANSPOSASE RV3428C-RELATED"/>
    <property type="match status" value="1"/>
</dbReference>
<evidence type="ECO:0000313" key="3">
    <source>
        <dbReference type="Proteomes" id="UP000284407"/>
    </source>
</evidence>
<dbReference type="InterPro" id="IPR054353">
    <property type="entry name" value="IstA-like_C"/>
</dbReference>
<comment type="caution">
    <text evidence="2">The sequence shown here is derived from an EMBL/GenBank/DDBJ whole genome shotgun (WGS) entry which is preliminary data.</text>
</comment>
<dbReference type="PANTHER" id="PTHR35004:SF7">
    <property type="entry name" value="INTEGRASE PROTEIN"/>
    <property type="match status" value="1"/>
</dbReference>
<dbReference type="NCBIfam" id="NF033546">
    <property type="entry name" value="transpos_IS21"/>
    <property type="match status" value="1"/>
</dbReference>
<reference evidence="2 3" key="1">
    <citation type="submission" date="2018-09" db="EMBL/GenBank/DDBJ databases">
        <title>Genomic Encyclopedia of Archaeal and Bacterial Type Strains, Phase II (KMG-II): from individual species to whole genera.</title>
        <authorList>
            <person name="Goeker M."/>
        </authorList>
    </citation>
    <scope>NUCLEOTIDE SEQUENCE [LARGE SCALE GENOMIC DNA]</scope>
    <source>
        <strain evidence="2 3">DSM 11458</strain>
    </source>
</reference>
<name>A0A420DH32_9RHOB</name>
<dbReference type="EMBL" id="RAQK01000002">
    <property type="protein sequence ID" value="RKE93534.1"/>
    <property type="molecule type" value="Genomic_DNA"/>
</dbReference>
<protein>
    <submittedName>
        <fullName evidence="2">Transposase</fullName>
    </submittedName>
</protein>
<evidence type="ECO:0000313" key="2">
    <source>
        <dbReference type="EMBL" id="RKE93534.1"/>
    </source>
</evidence>